<reference evidence="1 2" key="1">
    <citation type="submission" date="2014-04" db="EMBL/GenBank/DDBJ databases">
        <authorList>
            <consortium name="DOE Joint Genome Institute"/>
            <person name="Kuo A."/>
            <person name="Kohler A."/>
            <person name="Costa M.D."/>
            <person name="Nagy L.G."/>
            <person name="Floudas D."/>
            <person name="Copeland A."/>
            <person name="Barry K.W."/>
            <person name="Cichocki N."/>
            <person name="Veneault-Fourrey C."/>
            <person name="LaButti K."/>
            <person name="Lindquist E.A."/>
            <person name="Lipzen A."/>
            <person name="Lundell T."/>
            <person name="Morin E."/>
            <person name="Murat C."/>
            <person name="Sun H."/>
            <person name="Tunlid A."/>
            <person name="Henrissat B."/>
            <person name="Grigoriev I.V."/>
            <person name="Hibbett D.S."/>
            <person name="Martin F."/>
            <person name="Nordberg H.P."/>
            <person name="Cantor M.N."/>
            <person name="Hua S.X."/>
        </authorList>
    </citation>
    <scope>NUCLEOTIDE SEQUENCE [LARGE SCALE GENOMIC DNA]</scope>
    <source>
        <strain evidence="1 2">441</strain>
    </source>
</reference>
<proteinExistence type="predicted"/>
<organism evidence="1 2">
    <name type="scientific">Pisolithus microcarpus 441</name>
    <dbReference type="NCBI Taxonomy" id="765257"/>
    <lineage>
        <taxon>Eukaryota</taxon>
        <taxon>Fungi</taxon>
        <taxon>Dikarya</taxon>
        <taxon>Basidiomycota</taxon>
        <taxon>Agaricomycotina</taxon>
        <taxon>Agaricomycetes</taxon>
        <taxon>Agaricomycetidae</taxon>
        <taxon>Boletales</taxon>
        <taxon>Sclerodermatineae</taxon>
        <taxon>Pisolithaceae</taxon>
        <taxon>Pisolithus</taxon>
    </lineage>
</organism>
<dbReference type="Proteomes" id="UP000054018">
    <property type="component" value="Unassembled WGS sequence"/>
</dbReference>
<evidence type="ECO:0000313" key="2">
    <source>
        <dbReference type="Proteomes" id="UP000054018"/>
    </source>
</evidence>
<sequence length="56" mass="5753">MTVECPRTLLIVPFVRKGTETVALAVALGLTKVRTGITVEGAGGQLIASKVGNTTI</sequence>
<dbReference type="AlphaFoldDB" id="A0A0C9Z0F3"/>
<name>A0A0C9Z0F3_9AGAM</name>
<dbReference type="EMBL" id="KN833739">
    <property type="protein sequence ID" value="KIK22486.1"/>
    <property type="molecule type" value="Genomic_DNA"/>
</dbReference>
<keyword evidence="2" id="KW-1185">Reference proteome</keyword>
<accession>A0A0C9Z0F3</accession>
<gene>
    <name evidence="1" type="ORF">PISMIDRAFT_680303</name>
</gene>
<reference evidence="2" key="2">
    <citation type="submission" date="2015-01" db="EMBL/GenBank/DDBJ databases">
        <title>Evolutionary Origins and Diversification of the Mycorrhizal Mutualists.</title>
        <authorList>
            <consortium name="DOE Joint Genome Institute"/>
            <consortium name="Mycorrhizal Genomics Consortium"/>
            <person name="Kohler A."/>
            <person name="Kuo A."/>
            <person name="Nagy L.G."/>
            <person name="Floudas D."/>
            <person name="Copeland A."/>
            <person name="Barry K.W."/>
            <person name="Cichocki N."/>
            <person name="Veneault-Fourrey C."/>
            <person name="LaButti K."/>
            <person name="Lindquist E.A."/>
            <person name="Lipzen A."/>
            <person name="Lundell T."/>
            <person name="Morin E."/>
            <person name="Murat C."/>
            <person name="Riley R."/>
            <person name="Ohm R."/>
            <person name="Sun H."/>
            <person name="Tunlid A."/>
            <person name="Henrissat B."/>
            <person name="Grigoriev I.V."/>
            <person name="Hibbett D.S."/>
            <person name="Martin F."/>
        </authorList>
    </citation>
    <scope>NUCLEOTIDE SEQUENCE [LARGE SCALE GENOMIC DNA]</scope>
    <source>
        <strain evidence="2">441</strain>
    </source>
</reference>
<dbReference type="HOGENOM" id="CLU_3015101_0_0_1"/>
<evidence type="ECO:0000313" key="1">
    <source>
        <dbReference type="EMBL" id="KIK22486.1"/>
    </source>
</evidence>
<protein>
    <submittedName>
        <fullName evidence="1">Uncharacterized protein</fullName>
    </submittedName>
</protein>